<evidence type="ECO:0000256" key="1">
    <source>
        <dbReference type="SAM" id="Phobius"/>
    </source>
</evidence>
<sequence>MNLSNSPPTAGEQRDIPLGQALFFSPLPLPTAQGDGLDINGSFSEVNDVYLDIGTSNSGKEFQVQMYTSALCLFCFVCFFMVLAFIYVEGAQDGNTHGYGFYFQRVWQDDFTDTLLFIILGVLLLSAYAILSTTYQKSRQRPMRFNRQRREVCYFPSGSDTPVICPWEELITWIASSSGTTGGNFSTTYTFGMAVEDKANDQYWFIRRPVINVLSAQAEWEAIRDFMEKGPEACPGKAQHTDRHSFDNKRAELHHRFKHGPKYWFKISMIEWSISYFGVAWFYIWNAMCWWKFPYYVAEWDLRFSMKEMPANIEAWSSALPEDEWAKPSEELIEQTKQVEAHLARGGLFYDFFAANAQDTENKKSA</sequence>
<keyword evidence="1" id="KW-1133">Transmembrane helix</keyword>
<feature type="transmembrane region" description="Helical" evidence="1">
    <location>
        <begin position="263"/>
        <end position="284"/>
    </location>
</feature>
<accession>A0A1S6HL37</accession>
<dbReference type="STRING" id="225848.Sps_01034"/>
<reference evidence="2 3" key="1">
    <citation type="submission" date="2016-03" db="EMBL/GenBank/DDBJ databases">
        <title>Complete genome sequence of Shewanella psychrophila WP2, a deep sea bacterium isolated from west Pacific sediment.</title>
        <authorList>
            <person name="Xu G."/>
            <person name="Jian H."/>
        </authorList>
    </citation>
    <scope>NUCLEOTIDE SEQUENCE [LARGE SCALE GENOMIC DNA]</scope>
    <source>
        <strain evidence="2 3">WP2</strain>
    </source>
</reference>
<keyword evidence="1" id="KW-0472">Membrane</keyword>
<name>A0A1S6HL37_9GAMM</name>
<dbReference type="Proteomes" id="UP000189545">
    <property type="component" value="Chromosome"/>
</dbReference>
<keyword evidence="3" id="KW-1185">Reference proteome</keyword>
<gene>
    <name evidence="2" type="ORF">Sps_01034</name>
</gene>
<dbReference type="KEGG" id="spsw:Sps_01034"/>
<proteinExistence type="predicted"/>
<dbReference type="RefSeq" id="WP_077751541.1">
    <property type="nucleotide sequence ID" value="NZ_CP014782.1"/>
</dbReference>
<keyword evidence="1" id="KW-0812">Transmembrane</keyword>
<evidence type="ECO:0000313" key="3">
    <source>
        <dbReference type="Proteomes" id="UP000189545"/>
    </source>
</evidence>
<protein>
    <submittedName>
        <fullName evidence="2">Uncharacterized protein</fullName>
    </submittedName>
</protein>
<dbReference type="OrthoDB" id="6352119at2"/>
<organism evidence="2 3">
    <name type="scientific">Shewanella psychrophila</name>
    <dbReference type="NCBI Taxonomy" id="225848"/>
    <lineage>
        <taxon>Bacteria</taxon>
        <taxon>Pseudomonadati</taxon>
        <taxon>Pseudomonadota</taxon>
        <taxon>Gammaproteobacteria</taxon>
        <taxon>Alteromonadales</taxon>
        <taxon>Shewanellaceae</taxon>
        <taxon>Shewanella</taxon>
    </lineage>
</organism>
<dbReference type="EMBL" id="CP014782">
    <property type="protein sequence ID" value="AQS36223.1"/>
    <property type="molecule type" value="Genomic_DNA"/>
</dbReference>
<feature type="transmembrane region" description="Helical" evidence="1">
    <location>
        <begin position="66"/>
        <end position="88"/>
    </location>
</feature>
<evidence type="ECO:0000313" key="2">
    <source>
        <dbReference type="EMBL" id="AQS36223.1"/>
    </source>
</evidence>
<feature type="transmembrane region" description="Helical" evidence="1">
    <location>
        <begin position="115"/>
        <end position="135"/>
    </location>
</feature>
<dbReference type="AlphaFoldDB" id="A0A1S6HL37"/>